<dbReference type="InterPro" id="IPR012481">
    <property type="entry name" value="KNTase_C"/>
</dbReference>
<evidence type="ECO:0000256" key="1">
    <source>
        <dbReference type="SAM" id="Phobius"/>
    </source>
</evidence>
<organism evidence="3 4">
    <name type="scientific">candidate division WOR_3 bacterium SM23_60</name>
    <dbReference type="NCBI Taxonomy" id="1703780"/>
    <lineage>
        <taxon>Bacteria</taxon>
        <taxon>Bacteria division WOR-3</taxon>
    </lineage>
</organism>
<protein>
    <recommendedName>
        <fullName evidence="2">Kanamycin nucleotidyltransferase C-terminal domain-containing protein</fullName>
    </recommendedName>
</protein>
<keyword evidence="1" id="KW-0472">Membrane</keyword>
<dbReference type="Pfam" id="PF07827">
    <property type="entry name" value="KNTase_C"/>
    <property type="match status" value="1"/>
</dbReference>
<dbReference type="CDD" id="cd05403">
    <property type="entry name" value="NT_KNTase_like"/>
    <property type="match status" value="1"/>
</dbReference>
<dbReference type="EMBL" id="LJUO01000025">
    <property type="protein sequence ID" value="KPK72676.1"/>
    <property type="molecule type" value="Genomic_DNA"/>
</dbReference>
<name>A0A0S8GJX8_UNCW3</name>
<evidence type="ECO:0000313" key="3">
    <source>
        <dbReference type="EMBL" id="KPK72676.1"/>
    </source>
</evidence>
<gene>
    <name evidence="3" type="ORF">AMJ87_04005</name>
</gene>
<dbReference type="InterPro" id="IPR043519">
    <property type="entry name" value="NT_sf"/>
</dbReference>
<dbReference type="Proteomes" id="UP000051096">
    <property type="component" value="Unassembled WGS sequence"/>
</dbReference>
<dbReference type="GO" id="GO:0016779">
    <property type="term" value="F:nucleotidyltransferase activity"/>
    <property type="evidence" value="ECO:0007669"/>
    <property type="project" value="InterPro"/>
</dbReference>
<dbReference type="Gene3D" id="1.20.120.330">
    <property type="entry name" value="Nucleotidyltransferases domain 2"/>
    <property type="match status" value="1"/>
</dbReference>
<sequence length="245" mass="28987">MNHRARLRVAHALKRKILKKYGDQVLGIAIYGSVAKNQDRAYSDLEMFVVTRRKQTARDVRYVYKDMTVEVSYNSARTLLGEARRVTTNWAIEADSYRSYAVIYEKNAWFEKLRRAVTTQDPLAFNKAIKKYMVWLHELMGKIKNAYRYRDDDLFLWLATFLGWESILLLGLMNRHYYKSERVMFDEVLSLPLLPRTYERLLRTLFRFTPAGRGAVYQGALTLYRELRRLARTHGVVLTDKKLRV</sequence>
<feature type="domain" description="Kanamycin nucleotidyltransferase C-terminal" evidence="2">
    <location>
        <begin position="108"/>
        <end position="236"/>
    </location>
</feature>
<keyword evidence="1" id="KW-0812">Transmembrane</keyword>
<reference evidence="3 4" key="1">
    <citation type="journal article" date="2015" name="Microbiome">
        <title>Genomic resolution of linkages in carbon, nitrogen, and sulfur cycling among widespread estuary sediment bacteria.</title>
        <authorList>
            <person name="Baker B.J."/>
            <person name="Lazar C.S."/>
            <person name="Teske A.P."/>
            <person name="Dick G.J."/>
        </authorList>
    </citation>
    <scope>NUCLEOTIDE SEQUENCE [LARGE SCALE GENOMIC DNA]</scope>
    <source>
        <strain evidence="3">SM23_60</strain>
    </source>
</reference>
<dbReference type="SUPFAM" id="SSF81301">
    <property type="entry name" value="Nucleotidyltransferase"/>
    <property type="match status" value="1"/>
</dbReference>
<accession>A0A0S8GJX8</accession>
<feature type="transmembrane region" description="Helical" evidence="1">
    <location>
        <begin position="154"/>
        <end position="172"/>
    </location>
</feature>
<dbReference type="AlphaFoldDB" id="A0A0S8GJX8"/>
<dbReference type="Gene3D" id="3.30.460.10">
    <property type="entry name" value="Beta Polymerase, domain 2"/>
    <property type="match status" value="1"/>
</dbReference>
<proteinExistence type="predicted"/>
<keyword evidence="1" id="KW-1133">Transmembrane helix</keyword>
<dbReference type="GO" id="GO:0046677">
    <property type="term" value="P:response to antibiotic"/>
    <property type="evidence" value="ECO:0007669"/>
    <property type="project" value="InterPro"/>
</dbReference>
<evidence type="ECO:0000259" key="2">
    <source>
        <dbReference type="Pfam" id="PF07827"/>
    </source>
</evidence>
<comment type="caution">
    <text evidence="3">The sequence shown here is derived from an EMBL/GenBank/DDBJ whole genome shotgun (WGS) entry which is preliminary data.</text>
</comment>
<evidence type="ECO:0000313" key="4">
    <source>
        <dbReference type="Proteomes" id="UP000051096"/>
    </source>
</evidence>
<dbReference type="SUPFAM" id="SSF81593">
    <property type="entry name" value="Nucleotidyltransferase substrate binding subunit/domain"/>
    <property type="match status" value="1"/>
</dbReference>